<protein>
    <submittedName>
        <fullName evidence="2">Ornithine cyclodeaminase family protein</fullName>
    </submittedName>
</protein>
<name>A0A6L5Y666_9FIRM</name>
<evidence type="ECO:0000313" key="3">
    <source>
        <dbReference type="Proteomes" id="UP000474676"/>
    </source>
</evidence>
<reference evidence="2 3" key="1">
    <citation type="submission" date="2019-08" db="EMBL/GenBank/DDBJ databases">
        <title>In-depth cultivation of the pig gut microbiome towards novel bacterial diversity and tailored functional studies.</title>
        <authorList>
            <person name="Wylensek D."/>
            <person name="Hitch T.C.A."/>
            <person name="Clavel T."/>
        </authorList>
    </citation>
    <scope>NUCLEOTIDE SEQUENCE [LARGE SCALE GENOMIC DNA]</scope>
    <source>
        <strain evidence="2 3">WCA-MUC-591-APC-3H</strain>
    </source>
</reference>
<accession>A0A6L5Y666</accession>
<dbReference type="InterPro" id="IPR023401">
    <property type="entry name" value="ODC_N"/>
</dbReference>
<dbReference type="GO" id="GO:0005737">
    <property type="term" value="C:cytoplasm"/>
    <property type="evidence" value="ECO:0007669"/>
    <property type="project" value="TreeGrafter"/>
</dbReference>
<feature type="compositionally biased region" description="Polar residues" evidence="1">
    <location>
        <begin position="24"/>
        <end position="36"/>
    </location>
</feature>
<dbReference type="InterPro" id="IPR036291">
    <property type="entry name" value="NAD(P)-bd_dom_sf"/>
</dbReference>
<evidence type="ECO:0000313" key="2">
    <source>
        <dbReference type="EMBL" id="MST51978.1"/>
    </source>
</evidence>
<keyword evidence="3" id="KW-1185">Reference proteome</keyword>
<feature type="region of interest" description="Disordered" evidence="1">
    <location>
        <begin position="1"/>
        <end position="36"/>
    </location>
</feature>
<dbReference type="Proteomes" id="UP000474676">
    <property type="component" value="Unassembled WGS sequence"/>
</dbReference>
<dbReference type="EMBL" id="VUMZ01000005">
    <property type="protein sequence ID" value="MST51978.1"/>
    <property type="molecule type" value="Genomic_DNA"/>
</dbReference>
<gene>
    <name evidence="2" type="ORF">FYJ64_06575</name>
</gene>
<proteinExistence type="predicted"/>
<dbReference type="PIRSF" id="PIRSF001439">
    <property type="entry name" value="CryM"/>
    <property type="match status" value="1"/>
</dbReference>
<dbReference type="Gene3D" id="3.30.1780.10">
    <property type="entry name" value="ornithine cyclodeaminase, domain 1"/>
    <property type="match status" value="1"/>
</dbReference>
<dbReference type="PANTHER" id="PTHR13812">
    <property type="entry name" value="KETIMINE REDUCTASE MU-CRYSTALLIN"/>
    <property type="match status" value="1"/>
</dbReference>
<dbReference type="AlphaFoldDB" id="A0A6L5Y666"/>
<evidence type="ECO:0000256" key="1">
    <source>
        <dbReference type="SAM" id="MobiDB-lite"/>
    </source>
</evidence>
<dbReference type="InterPro" id="IPR003462">
    <property type="entry name" value="ODC_Mu_crystall"/>
</dbReference>
<dbReference type="Gene3D" id="3.40.50.720">
    <property type="entry name" value="NAD(P)-binding Rossmann-like Domain"/>
    <property type="match status" value="1"/>
</dbReference>
<dbReference type="PANTHER" id="PTHR13812:SF19">
    <property type="entry name" value="KETIMINE REDUCTASE MU-CRYSTALLIN"/>
    <property type="match status" value="1"/>
</dbReference>
<dbReference type="Pfam" id="PF02423">
    <property type="entry name" value="OCD_Mu_crystall"/>
    <property type="match status" value="1"/>
</dbReference>
<dbReference type="SUPFAM" id="SSF51735">
    <property type="entry name" value="NAD(P)-binding Rossmann-fold domains"/>
    <property type="match status" value="1"/>
</dbReference>
<organism evidence="2 3">
    <name type="scientific">Hornefia butyriciproducens</name>
    <dbReference type="NCBI Taxonomy" id="2652293"/>
    <lineage>
        <taxon>Bacteria</taxon>
        <taxon>Bacillati</taxon>
        <taxon>Bacillota</taxon>
        <taxon>Clostridia</taxon>
        <taxon>Peptostreptococcales</taxon>
        <taxon>Anaerovoracaceae</taxon>
        <taxon>Hornefia</taxon>
    </lineage>
</organism>
<comment type="caution">
    <text evidence="2">The sequence shown here is derived from an EMBL/GenBank/DDBJ whole genome shotgun (WGS) entry which is preliminary data.</text>
</comment>
<sequence length="398" mass="42649">MRHGTHGHRGCEGGSDPWRRKGTGRNSRSVEQTKEATVNSVCSSGVRLQTRIKQNQTEVVAMEIKVLSRKDLINVLELPEVIEGVEAVYRAKAKGQVAAWPLVEHRFETGALMDIRSGGAFGEVAIHGAKLLNNFPENAEKGLPVFTGVLMAFDSKTGMPIGVMDASYITRLRTGAAAAIGAAALARPDSETLLLVGAGLQSIYLLGASILKLPDITKVIVADPYAPENASRYVKSIEKRLKEELHIDCGHVTFRACDDLKKAVEVSDVILTVTRSTKPLIMKDWVRPGTHLSCIGADMTGKEEIDPQLFTVARAFADDAKQCCAVGEMEIPARMGLISPDTVTGEIGQVLIGEVPGRVSADDITIFDATGLAALDLVTAKTAVESAQKKHLGTTAEI</sequence>